<evidence type="ECO:0000313" key="1">
    <source>
        <dbReference type="EMBL" id="OAM18862.1"/>
    </source>
</evidence>
<organism evidence="1 2">
    <name type="scientific">Eikenella corrodens</name>
    <dbReference type="NCBI Taxonomy" id="539"/>
    <lineage>
        <taxon>Bacteria</taxon>
        <taxon>Pseudomonadati</taxon>
        <taxon>Pseudomonadota</taxon>
        <taxon>Betaproteobacteria</taxon>
        <taxon>Neisseriales</taxon>
        <taxon>Neisseriaceae</taxon>
        <taxon>Eikenella</taxon>
    </lineage>
</organism>
<reference evidence="2" key="1">
    <citation type="submission" date="2016-05" db="EMBL/GenBank/DDBJ databases">
        <title>Draft genome of Corynebacterium afermentans subsp. afermentans LCDC 88199T.</title>
        <authorList>
            <person name="Bernier A.-M."/>
            <person name="Bernard K."/>
        </authorList>
    </citation>
    <scope>NUCLEOTIDE SEQUENCE [LARGE SCALE GENOMIC DNA]</scope>
    <source>
        <strain evidence="2">NML04-0072</strain>
    </source>
</reference>
<dbReference type="RefSeq" id="WP_049259403.1">
    <property type="nucleotide sequence ID" value="NZ_CAJPRZ010000026.1"/>
</dbReference>
<protein>
    <submittedName>
        <fullName evidence="1">Uncharacterized protein</fullName>
    </submittedName>
</protein>
<name>A0A1A9RL40_EIKCO</name>
<sequence length="91" mass="9730">MPQSKQYGKTSRHGLALKSIRYTPPQAAAIRPAAACQISRPSGGRRGSDARPVLSLPSLPFSARARCRLPDRLGGLPHTALQASTAYGCRF</sequence>
<dbReference type="AlphaFoldDB" id="A0A1A9RL40"/>
<gene>
    <name evidence="1" type="ORF">A7P90_06245</name>
</gene>
<evidence type="ECO:0000313" key="2">
    <source>
        <dbReference type="Proteomes" id="UP000077589"/>
    </source>
</evidence>
<comment type="caution">
    <text evidence="1">The sequence shown here is derived from an EMBL/GenBank/DDBJ whole genome shotgun (WGS) entry which is preliminary data.</text>
</comment>
<accession>A0A1A9RL40</accession>
<dbReference type="EMBL" id="LXSG01000032">
    <property type="protein sequence ID" value="OAM18862.1"/>
    <property type="molecule type" value="Genomic_DNA"/>
</dbReference>
<dbReference type="Proteomes" id="UP000077589">
    <property type="component" value="Unassembled WGS sequence"/>
</dbReference>
<proteinExistence type="predicted"/>